<keyword evidence="4" id="KW-0067">ATP-binding</keyword>
<gene>
    <name evidence="8" type="ORF">ACFPCV_37850</name>
</gene>
<protein>
    <recommendedName>
        <fullName evidence="5">UDP-N-acetylglucosamine kinase</fullName>
        <ecNumber evidence="2">2.7.1.176</ecNumber>
    </recommendedName>
    <alternativeName>
        <fullName evidence="5">UDP-N-acetylglucosamine kinase</fullName>
    </alternativeName>
</protein>
<evidence type="ECO:0000259" key="7">
    <source>
        <dbReference type="Pfam" id="PF06414"/>
    </source>
</evidence>
<reference evidence="9" key="1">
    <citation type="journal article" date="2019" name="Int. J. Syst. Evol. Microbiol.">
        <title>The Global Catalogue of Microorganisms (GCM) 10K type strain sequencing project: providing services to taxonomists for standard genome sequencing and annotation.</title>
        <authorList>
            <consortium name="The Broad Institute Genomics Platform"/>
            <consortium name="The Broad Institute Genome Sequencing Center for Infectious Disease"/>
            <person name="Wu L."/>
            <person name="Ma J."/>
        </authorList>
    </citation>
    <scope>NUCLEOTIDE SEQUENCE [LARGE SCALE GENOMIC DNA]</scope>
    <source>
        <strain evidence="9">ZS-22-S1</strain>
    </source>
</reference>
<organism evidence="8 9">
    <name type="scientific">Actinophytocola glycyrrhizae</name>
    <dbReference type="NCBI Taxonomy" id="2044873"/>
    <lineage>
        <taxon>Bacteria</taxon>
        <taxon>Bacillati</taxon>
        <taxon>Actinomycetota</taxon>
        <taxon>Actinomycetes</taxon>
        <taxon>Pseudonocardiales</taxon>
        <taxon>Pseudonocardiaceae</taxon>
    </lineage>
</organism>
<sequence length="187" mass="20763">MAAATGTEHTRLVIVRGNAGAGKTSVALAVRSQLGRTCALVQQDVIRRTILKERDVSDGANIGLMSLVARYVLDQGYHVLIEGILRAEHYAQMLTELAHDHRGTTTFYYLDVTYPESLRRHATRPQAAEFGAEHMAAWYRHRDVLDVLGERVVPQSSTLEQTTARILDEAFDRNLPTPAHRSAVDST</sequence>
<keyword evidence="3" id="KW-0547">Nucleotide-binding</keyword>
<dbReference type="RefSeq" id="WP_378062260.1">
    <property type="nucleotide sequence ID" value="NZ_JBHSIS010000027.1"/>
</dbReference>
<evidence type="ECO:0000256" key="6">
    <source>
        <dbReference type="ARBA" id="ARBA00048178"/>
    </source>
</evidence>
<dbReference type="InterPro" id="IPR010488">
    <property type="entry name" value="Zeta_toxin_domain"/>
</dbReference>
<evidence type="ECO:0000256" key="1">
    <source>
        <dbReference type="ARBA" id="ARBA00009104"/>
    </source>
</evidence>
<keyword evidence="9" id="KW-1185">Reference proteome</keyword>
<dbReference type="InterPro" id="IPR027417">
    <property type="entry name" value="P-loop_NTPase"/>
</dbReference>
<comment type="catalytic activity">
    <reaction evidence="6">
        <text>UDP-N-acetyl-alpha-D-glucosamine + ATP = UDP-N-acetyl-alpha-D-glucosamine 3'-phosphate + ADP + H(+)</text>
        <dbReference type="Rhea" id="RHEA:32671"/>
        <dbReference type="ChEBI" id="CHEBI:15378"/>
        <dbReference type="ChEBI" id="CHEBI:30616"/>
        <dbReference type="ChEBI" id="CHEBI:57705"/>
        <dbReference type="ChEBI" id="CHEBI:64353"/>
        <dbReference type="ChEBI" id="CHEBI:456216"/>
        <dbReference type="EC" id="2.7.1.176"/>
    </reaction>
</comment>
<comment type="caution">
    <text evidence="8">The sequence shown here is derived from an EMBL/GenBank/DDBJ whole genome shotgun (WGS) entry which is preliminary data.</text>
</comment>
<evidence type="ECO:0000313" key="9">
    <source>
        <dbReference type="Proteomes" id="UP001595859"/>
    </source>
</evidence>
<feature type="domain" description="Zeta toxin" evidence="7">
    <location>
        <begin position="8"/>
        <end position="124"/>
    </location>
</feature>
<dbReference type="Pfam" id="PF06414">
    <property type="entry name" value="Zeta_toxin"/>
    <property type="match status" value="1"/>
</dbReference>
<dbReference type="EMBL" id="JBHSIS010000027">
    <property type="protein sequence ID" value="MFC4859293.1"/>
    <property type="molecule type" value="Genomic_DNA"/>
</dbReference>
<evidence type="ECO:0000256" key="2">
    <source>
        <dbReference type="ARBA" id="ARBA00011963"/>
    </source>
</evidence>
<dbReference type="SUPFAM" id="SSF52540">
    <property type="entry name" value="P-loop containing nucleoside triphosphate hydrolases"/>
    <property type="match status" value="1"/>
</dbReference>
<evidence type="ECO:0000313" key="8">
    <source>
        <dbReference type="EMBL" id="MFC4859293.1"/>
    </source>
</evidence>
<evidence type="ECO:0000256" key="5">
    <source>
        <dbReference type="ARBA" id="ARBA00032897"/>
    </source>
</evidence>
<dbReference type="EC" id="2.7.1.176" evidence="2"/>
<dbReference type="Proteomes" id="UP001595859">
    <property type="component" value="Unassembled WGS sequence"/>
</dbReference>
<evidence type="ECO:0000256" key="3">
    <source>
        <dbReference type="ARBA" id="ARBA00022741"/>
    </source>
</evidence>
<proteinExistence type="inferred from homology"/>
<name>A0ABV9SFU3_9PSEU</name>
<accession>A0ABV9SFU3</accession>
<evidence type="ECO:0000256" key="4">
    <source>
        <dbReference type="ARBA" id="ARBA00022840"/>
    </source>
</evidence>
<comment type="similarity">
    <text evidence="1">Belongs to the zeta toxin family.</text>
</comment>
<dbReference type="Gene3D" id="3.40.50.300">
    <property type="entry name" value="P-loop containing nucleotide triphosphate hydrolases"/>
    <property type="match status" value="1"/>
</dbReference>